<evidence type="ECO:0000313" key="4">
    <source>
        <dbReference type="Proteomes" id="UP000030764"/>
    </source>
</evidence>
<dbReference type="SMART" id="SM01126">
    <property type="entry name" value="DDE_Tnp_IS1595"/>
    <property type="match status" value="1"/>
</dbReference>
<reference evidence="3 4" key="1">
    <citation type="journal article" date="2014" name="Nat. Genet.">
        <title>Genome and transcriptome of the porcine whipworm Trichuris suis.</title>
        <authorList>
            <person name="Jex A.R."/>
            <person name="Nejsum P."/>
            <person name="Schwarz E.M."/>
            <person name="Hu L."/>
            <person name="Young N.D."/>
            <person name="Hall R.S."/>
            <person name="Korhonen P.K."/>
            <person name="Liao S."/>
            <person name="Thamsborg S."/>
            <person name="Xia J."/>
            <person name="Xu P."/>
            <person name="Wang S."/>
            <person name="Scheerlinck J.P."/>
            <person name="Hofmann A."/>
            <person name="Sternberg P.W."/>
            <person name="Wang J."/>
            <person name="Gasser R.B."/>
        </authorList>
    </citation>
    <scope>NUCLEOTIDE SEQUENCE [LARGE SCALE GENOMIC DNA]</scope>
    <source>
        <strain evidence="3">DCEP-RM93F</strain>
        <strain evidence="2">DCEP-RM93M</strain>
    </source>
</reference>
<dbReference type="AlphaFoldDB" id="A0A085NEG3"/>
<dbReference type="InterPro" id="IPR024445">
    <property type="entry name" value="Tnp_ISXO2-like"/>
</dbReference>
<dbReference type="PANTHER" id="PTHR47163:SF2">
    <property type="entry name" value="SI:DKEY-17M8.2"/>
    <property type="match status" value="1"/>
</dbReference>
<dbReference type="PANTHER" id="PTHR47163">
    <property type="entry name" value="DDE_TNP_IS1595 DOMAIN-CONTAINING PROTEIN"/>
    <property type="match status" value="1"/>
</dbReference>
<sequence>SRRRLSLEKAVGVILAWSIQLSSQKFCKTQLGLNESTTAHWNRHLRSVSAEAVGEVSHPIGGPSNTVELDETLFCRRKYNRGRQYGRHQWVFGGTCRETGESFVELAENRSAATLLPIVQRHVRPGTTIITDGWREYRCLAEHQFKHMCVNHSLHFVELSTGAHTQTIESMWSQAKHAAAAPLRVDVEEAVETQ</sequence>
<keyword evidence="4" id="KW-1185">Reference proteome</keyword>
<organism evidence="3">
    <name type="scientific">Trichuris suis</name>
    <name type="common">pig whipworm</name>
    <dbReference type="NCBI Taxonomy" id="68888"/>
    <lineage>
        <taxon>Eukaryota</taxon>
        <taxon>Metazoa</taxon>
        <taxon>Ecdysozoa</taxon>
        <taxon>Nematoda</taxon>
        <taxon>Enoplea</taxon>
        <taxon>Dorylaimia</taxon>
        <taxon>Trichinellida</taxon>
        <taxon>Trichuridae</taxon>
        <taxon>Trichuris</taxon>
    </lineage>
</organism>
<feature type="non-terminal residue" evidence="3">
    <location>
        <position position="194"/>
    </location>
</feature>
<evidence type="ECO:0000313" key="2">
    <source>
        <dbReference type="EMBL" id="KFD59095.1"/>
    </source>
</evidence>
<accession>A0A085NEG3</accession>
<gene>
    <name evidence="2" type="ORF">M513_00258</name>
    <name evidence="3" type="ORF">M514_00258</name>
</gene>
<dbReference type="Proteomes" id="UP000030758">
    <property type="component" value="Unassembled WGS sequence"/>
</dbReference>
<proteinExistence type="predicted"/>
<protein>
    <recommendedName>
        <fullName evidence="1">ISXO2-like transposase domain-containing protein</fullName>
    </recommendedName>
</protein>
<evidence type="ECO:0000313" key="3">
    <source>
        <dbReference type="EMBL" id="KFD67859.1"/>
    </source>
</evidence>
<dbReference type="Proteomes" id="UP000030764">
    <property type="component" value="Unassembled WGS sequence"/>
</dbReference>
<name>A0A085NEG3_9BILA</name>
<dbReference type="NCBIfam" id="NF033547">
    <property type="entry name" value="transpos_IS1595"/>
    <property type="match status" value="1"/>
</dbReference>
<dbReference type="EMBL" id="KL363182">
    <property type="protein sequence ID" value="KFD59095.1"/>
    <property type="molecule type" value="Genomic_DNA"/>
</dbReference>
<dbReference type="Pfam" id="PF12762">
    <property type="entry name" value="DDE_Tnp_IS1595"/>
    <property type="match status" value="1"/>
</dbReference>
<feature type="non-terminal residue" evidence="3">
    <location>
        <position position="1"/>
    </location>
</feature>
<dbReference type="InterPro" id="IPR053164">
    <property type="entry name" value="IS1016-like_transposase"/>
</dbReference>
<dbReference type="EMBL" id="KL367510">
    <property type="protein sequence ID" value="KFD67859.1"/>
    <property type="molecule type" value="Genomic_DNA"/>
</dbReference>
<evidence type="ECO:0000259" key="1">
    <source>
        <dbReference type="SMART" id="SM01126"/>
    </source>
</evidence>
<feature type="domain" description="ISXO2-like transposase" evidence="1">
    <location>
        <begin position="59"/>
        <end position="186"/>
    </location>
</feature>